<dbReference type="PIRSF" id="PIRSF036698">
    <property type="entry name" value="UCP036698"/>
    <property type="match status" value="1"/>
</dbReference>
<gene>
    <name evidence="1" type="ORF">AN618_23710</name>
</gene>
<organism evidence="1 2">
    <name type="scientific">Fervidicola ferrireducens</name>
    <dbReference type="NCBI Taxonomy" id="520764"/>
    <lineage>
        <taxon>Bacteria</taxon>
        <taxon>Bacillati</taxon>
        <taxon>Bacillota</taxon>
        <taxon>Clostridia</taxon>
        <taxon>Thermosediminibacterales</taxon>
        <taxon>Thermosediminibacteraceae</taxon>
        <taxon>Fervidicola</taxon>
    </lineage>
</organism>
<evidence type="ECO:0008006" key="3">
    <source>
        <dbReference type="Google" id="ProtNLM"/>
    </source>
</evidence>
<accession>A0A140L103</accession>
<sequence>MESKLELLAQKEFNYHDDLYQLVDFLNKSLKKKGFIFGISKKGEKALITIYET</sequence>
<dbReference type="InParanoid" id="A0A140L103"/>
<dbReference type="FunCoup" id="A0A140L103">
    <property type="interactions" value="30"/>
</dbReference>
<dbReference type="OrthoDB" id="2382360at2"/>
<dbReference type="Pfam" id="PF14084">
    <property type="entry name" value="DUF4264"/>
    <property type="match status" value="1"/>
</dbReference>
<proteinExistence type="predicted"/>
<protein>
    <recommendedName>
        <fullName evidence="3">DUF4264 domain-containing protein</fullName>
    </recommendedName>
</protein>
<evidence type="ECO:0000313" key="2">
    <source>
        <dbReference type="Proteomes" id="UP000070427"/>
    </source>
</evidence>
<dbReference type="STRING" id="520764.AN618_23710"/>
<reference evidence="1 2" key="1">
    <citation type="submission" date="2015-12" db="EMBL/GenBank/DDBJ databases">
        <title>Draft genome sequnece of Fervidicola ferrireducens strain Y170.</title>
        <authorList>
            <person name="Patel B.K."/>
        </authorList>
    </citation>
    <scope>NUCLEOTIDE SEQUENCE [LARGE SCALE GENOMIC DNA]</scope>
    <source>
        <strain evidence="1 2">Y170</strain>
    </source>
</reference>
<comment type="caution">
    <text evidence="1">The sequence shown here is derived from an EMBL/GenBank/DDBJ whole genome shotgun (WGS) entry which is preliminary data.</text>
</comment>
<evidence type="ECO:0000313" key="1">
    <source>
        <dbReference type="EMBL" id="KXG74228.1"/>
    </source>
</evidence>
<dbReference type="Proteomes" id="UP000070427">
    <property type="component" value="Unassembled WGS sequence"/>
</dbReference>
<name>A0A140L103_9FIRM</name>
<dbReference type="EMBL" id="LOED01000055">
    <property type="protein sequence ID" value="KXG74228.1"/>
    <property type="molecule type" value="Genomic_DNA"/>
</dbReference>
<dbReference type="RefSeq" id="WP_073257781.1">
    <property type="nucleotide sequence ID" value="NZ_LOED01000055.1"/>
</dbReference>
<dbReference type="AlphaFoldDB" id="A0A140L103"/>
<dbReference type="InterPro" id="IPR012190">
    <property type="entry name" value="UCP036698"/>
</dbReference>
<keyword evidence="2" id="KW-1185">Reference proteome</keyword>